<dbReference type="GO" id="GO:0003918">
    <property type="term" value="F:DNA topoisomerase type II (double strand cut, ATP-hydrolyzing) activity"/>
    <property type="evidence" value="ECO:0007669"/>
    <property type="project" value="UniProtKB-EC"/>
</dbReference>
<keyword evidence="8" id="KW-0413">Isomerase</keyword>
<dbReference type="SUPFAM" id="SSF56719">
    <property type="entry name" value="Type II DNA topoisomerase"/>
    <property type="match status" value="1"/>
</dbReference>
<dbReference type="GO" id="GO:0005524">
    <property type="term" value="F:ATP binding"/>
    <property type="evidence" value="ECO:0007669"/>
    <property type="project" value="UniProtKB-KW"/>
</dbReference>
<evidence type="ECO:0000256" key="1">
    <source>
        <dbReference type="ARBA" id="ARBA00000185"/>
    </source>
</evidence>
<dbReference type="PANTHER" id="PTHR10169:SF38">
    <property type="entry name" value="DNA TOPOISOMERASE 2"/>
    <property type="match status" value="1"/>
</dbReference>
<dbReference type="EC" id="5.6.2.2" evidence="3"/>
<evidence type="ECO:0000313" key="9">
    <source>
        <dbReference type="EMBL" id="CAF1595921.1"/>
    </source>
</evidence>
<evidence type="ECO:0000256" key="3">
    <source>
        <dbReference type="ARBA" id="ARBA00012895"/>
    </source>
</evidence>
<keyword evidence="7" id="KW-0238">DNA-binding</keyword>
<evidence type="ECO:0000256" key="8">
    <source>
        <dbReference type="ARBA" id="ARBA00023235"/>
    </source>
</evidence>
<comment type="cofactor">
    <cofactor evidence="2">
        <name>Mg(2+)</name>
        <dbReference type="ChEBI" id="CHEBI:18420"/>
    </cofactor>
</comment>
<organism evidence="9 10">
    <name type="scientific">Rotaria magnacalcarata</name>
    <dbReference type="NCBI Taxonomy" id="392030"/>
    <lineage>
        <taxon>Eukaryota</taxon>
        <taxon>Metazoa</taxon>
        <taxon>Spiralia</taxon>
        <taxon>Gnathifera</taxon>
        <taxon>Rotifera</taxon>
        <taxon>Eurotatoria</taxon>
        <taxon>Bdelloidea</taxon>
        <taxon>Philodinida</taxon>
        <taxon>Philodinidae</taxon>
        <taxon>Rotaria</taxon>
    </lineage>
</organism>
<keyword evidence="4" id="KW-0547">Nucleotide-binding</keyword>
<evidence type="ECO:0000256" key="2">
    <source>
        <dbReference type="ARBA" id="ARBA00001946"/>
    </source>
</evidence>
<dbReference type="GO" id="GO:0000819">
    <property type="term" value="P:sister chromatid segregation"/>
    <property type="evidence" value="ECO:0007669"/>
    <property type="project" value="TreeGrafter"/>
</dbReference>
<dbReference type="AlphaFoldDB" id="A0A816AD74"/>
<dbReference type="GO" id="GO:0000712">
    <property type="term" value="P:resolution of meiotic recombination intermediates"/>
    <property type="evidence" value="ECO:0007669"/>
    <property type="project" value="TreeGrafter"/>
</dbReference>
<gene>
    <name evidence="9" type="ORF">CJN711_LOCUS34581</name>
</gene>
<dbReference type="InterPro" id="IPR050634">
    <property type="entry name" value="DNA_Topoisomerase_II"/>
</dbReference>
<sequence>MCDISSDVGVMNESRCCGNASSKNGQTCQLLEQFDILKRSETYIDSNKSCQEEIWIFDETTADTSKIIKKSNIWINNKILRLNYGENNANRNDLSKSHYGKSMIMADQDQNGSHMKDLVANLIQYKWSNLLKHDYIEVFITPILKITKDNYVIPFYSIPEFE</sequence>
<proteinExistence type="predicted"/>
<dbReference type="EMBL" id="CAJNOV010016787">
    <property type="protein sequence ID" value="CAF1595921.1"/>
    <property type="molecule type" value="Genomic_DNA"/>
</dbReference>
<evidence type="ECO:0000256" key="4">
    <source>
        <dbReference type="ARBA" id="ARBA00022741"/>
    </source>
</evidence>
<dbReference type="InterPro" id="IPR013760">
    <property type="entry name" value="Topo_IIA-like_dom_sf"/>
</dbReference>
<dbReference type="PRINTS" id="PR00418">
    <property type="entry name" value="TPI2FAMILY"/>
</dbReference>
<dbReference type="GO" id="GO:0005634">
    <property type="term" value="C:nucleus"/>
    <property type="evidence" value="ECO:0007669"/>
    <property type="project" value="TreeGrafter"/>
</dbReference>
<keyword evidence="5" id="KW-0067">ATP-binding</keyword>
<comment type="catalytic activity">
    <reaction evidence="1">
        <text>ATP-dependent breakage, passage and rejoining of double-stranded DNA.</text>
        <dbReference type="EC" id="5.6.2.2"/>
    </reaction>
</comment>
<protein>
    <recommendedName>
        <fullName evidence="3">DNA topoisomerase (ATP-hydrolyzing)</fullName>
        <ecNumber evidence="3">5.6.2.2</ecNumber>
    </recommendedName>
</protein>
<dbReference type="Proteomes" id="UP000663855">
    <property type="component" value="Unassembled WGS sequence"/>
</dbReference>
<name>A0A816AD74_9BILA</name>
<dbReference type="GO" id="GO:0003677">
    <property type="term" value="F:DNA binding"/>
    <property type="evidence" value="ECO:0007669"/>
    <property type="project" value="UniProtKB-KW"/>
</dbReference>
<reference evidence="9" key="1">
    <citation type="submission" date="2021-02" db="EMBL/GenBank/DDBJ databases">
        <authorList>
            <person name="Nowell W R."/>
        </authorList>
    </citation>
    <scope>NUCLEOTIDE SEQUENCE</scope>
</reference>
<keyword evidence="6" id="KW-0799">Topoisomerase</keyword>
<dbReference type="GO" id="GO:0006265">
    <property type="term" value="P:DNA topological change"/>
    <property type="evidence" value="ECO:0007669"/>
    <property type="project" value="InterPro"/>
</dbReference>
<dbReference type="InterPro" id="IPR013759">
    <property type="entry name" value="Topo_IIA_B_C"/>
</dbReference>
<evidence type="ECO:0000256" key="7">
    <source>
        <dbReference type="ARBA" id="ARBA00023125"/>
    </source>
</evidence>
<accession>A0A816AD74</accession>
<evidence type="ECO:0000256" key="6">
    <source>
        <dbReference type="ARBA" id="ARBA00023029"/>
    </source>
</evidence>
<comment type="caution">
    <text evidence="9">The sequence shown here is derived from an EMBL/GenBank/DDBJ whole genome shotgun (WGS) entry which is preliminary data.</text>
</comment>
<dbReference type="PANTHER" id="PTHR10169">
    <property type="entry name" value="DNA TOPOISOMERASE/GYRASE"/>
    <property type="match status" value="1"/>
</dbReference>
<dbReference type="Gene3D" id="3.40.50.670">
    <property type="match status" value="1"/>
</dbReference>
<evidence type="ECO:0000313" key="10">
    <source>
        <dbReference type="Proteomes" id="UP000663855"/>
    </source>
</evidence>
<evidence type="ECO:0000256" key="5">
    <source>
        <dbReference type="ARBA" id="ARBA00022840"/>
    </source>
</evidence>